<comment type="caution">
    <text evidence="3">The sequence shown here is derived from an EMBL/GenBank/DDBJ whole genome shotgun (WGS) entry which is preliminary data.</text>
</comment>
<organism evidence="3 4">
    <name type="scientific">Acer negundo</name>
    <name type="common">Box elder</name>
    <dbReference type="NCBI Taxonomy" id="4023"/>
    <lineage>
        <taxon>Eukaryota</taxon>
        <taxon>Viridiplantae</taxon>
        <taxon>Streptophyta</taxon>
        <taxon>Embryophyta</taxon>
        <taxon>Tracheophyta</taxon>
        <taxon>Spermatophyta</taxon>
        <taxon>Magnoliopsida</taxon>
        <taxon>eudicotyledons</taxon>
        <taxon>Gunneridae</taxon>
        <taxon>Pentapetalae</taxon>
        <taxon>rosids</taxon>
        <taxon>malvids</taxon>
        <taxon>Sapindales</taxon>
        <taxon>Sapindaceae</taxon>
        <taxon>Hippocastanoideae</taxon>
        <taxon>Acereae</taxon>
        <taxon>Acer</taxon>
    </lineage>
</organism>
<accession>A0AAD5J9W6</accession>
<dbReference type="EMBL" id="JAJSOW010000100">
    <property type="protein sequence ID" value="KAI9186380.1"/>
    <property type="molecule type" value="Genomic_DNA"/>
</dbReference>
<reference evidence="3" key="2">
    <citation type="submission" date="2023-02" db="EMBL/GenBank/DDBJ databases">
        <authorList>
            <person name="Swenson N.G."/>
            <person name="Wegrzyn J.L."/>
            <person name="Mcevoy S.L."/>
        </authorList>
    </citation>
    <scope>NUCLEOTIDE SEQUENCE</scope>
    <source>
        <strain evidence="3">91603</strain>
        <tissue evidence="3">Leaf</tissue>
    </source>
</reference>
<dbReference type="InterPro" id="IPR057225">
    <property type="entry name" value="DUF7903"/>
</dbReference>
<evidence type="ECO:0000259" key="2">
    <source>
        <dbReference type="Pfam" id="PF25475"/>
    </source>
</evidence>
<dbReference type="PANTHER" id="PTHR35481:SF1">
    <property type="entry name" value="DNA-DIRECTED RNA POLYMERASE SUBUNIT ALPHA"/>
    <property type="match status" value="1"/>
</dbReference>
<dbReference type="AlphaFoldDB" id="A0AAD5J9W6"/>
<dbReference type="Pfam" id="PF25475">
    <property type="entry name" value="DUF7903"/>
    <property type="match status" value="1"/>
</dbReference>
<protein>
    <recommendedName>
        <fullName evidence="2">DUF7903 domain-containing protein</fullName>
    </recommendedName>
</protein>
<reference evidence="3" key="1">
    <citation type="journal article" date="2022" name="Plant J.">
        <title>Strategies of tolerance reflected in two North American maple genomes.</title>
        <authorList>
            <person name="McEvoy S.L."/>
            <person name="Sezen U.U."/>
            <person name="Trouern-Trend A."/>
            <person name="McMahon S.M."/>
            <person name="Schaberg P.G."/>
            <person name="Yang J."/>
            <person name="Wegrzyn J.L."/>
            <person name="Swenson N.G."/>
        </authorList>
    </citation>
    <scope>NUCLEOTIDE SEQUENCE</scope>
    <source>
        <strain evidence="3">91603</strain>
    </source>
</reference>
<evidence type="ECO:0000313" key="4">
    <source>
        <dbReference type="Proteomes" id="UP001064489"/>
    </source>
</evidence>
<sequence>MFENPQVLVNSHPEIDEDGEAISSTPLETISSTPWEYVAVDVWPILFSAFEIVRNLLESNDELDEVESNPINEMTKNILCIDKNLDLRVALHTKRILTSLSDDEMHSIGNIINSAIIDPEVKGGLRWPYGKACSGDRFAVVGIWHTIAKKYKSPSLSLMARHVDRFDFKKAIGEASIEVYLKE</sequence>
<feature type="domain" description="DUF7903" evidence="2">
    <location>
        <begin position="62"/>
        <end position="182"/>
    </location>
</feature>
<gene>
    <name evidence="3" type="ORF">LWI28_016690</name>
</gene>
<dbReference type="PANTHER" id="PTHR35481">
    <property type="entry name" value="DNA-DIRECTED RNA POLYMERASE SUBUNIT ALPHA"/>
    <property type="match status" value="1"/>
</dbReference>
<dbReference type="Proteomes" id="UP001064489">
    <property type="component" value="Chromosome 3"/>
</dbReference>
<evidence type="ECO:0000313" key="3">
    <source>
        <dbReference type="EMBL" id="KAI9186380.1"/>
    </source>
</evidence>
<feature type="region of interest" description="Disordered" evidence="1">
    <location>
        <begin position="1"/>
        <end position="20"/>
    </location>
</feature>
<evidence type="ECO:0000256" key="1">
    <source>
        <dbReference type="SAM" id="MobiDB-lite"/>
    </source>
</evidence>
<keyword evidence="4" id="KW-1185">Reference proteome</keyword>
<name>A0AAD5J9W6_ACENE</name>
<proteinExistence type="predicted"/>